<dbReference type="EMBL" id="FQNC01000083">
    <property type="protein sequence ID" value="SGZ20219.1"/>
    <property type="molecule type" value="Genomic_DNA"/>
</dbReference>
<evidence type="ECO:0000313" key="2">
    <source>
        <dbReference type="Proteomes" id="UP000249464"/>
    </source>
</evidence>
<gene>
    <name evidence="1" type="primary">BQ5605_C021g09253</name>
    <name evidence="1" type="ORF">BQ5605_C021G09253</name>
</gene>
<reference evidence="1 2" key="1">
    <citation type="submission" date="2016-11" db="EMBL/GenBank/DDBJ databases">
        <authorList>
            <person name="Jaros S."/>
            <person name="Januszkiewicz K."/>
            <person name="Wedrychowicz H."/>
        </authorList>
    </citation>
    <scope>NUCLEOTIDE SEQUENCE [LARGE SCALE GENOMIC DNA]</scope>
</reference>
<proteinExistence type="predicted"/>
<keyword evidence="2" id="KW-1185">Reference proteome</keyword>
<name>A0A2X0MK56_9BASI</name>
<sequence length="67" mass="7734">MNTVPFVGLKTLRAYWDLRYEPGTSVTSFMTEVERLGELCNRQKLAFWKQLSSASAPKSYRVHARIP</sequence>
<protein>
    <submittedName>
        <fullName evidence="1">BQ5605_C021g09253 protein</fullName>
    </submittedName>
</protein>
<organism evidence="1 2">
    <name type="scientific">Microbotryum silenes-dioicae</name>
    <dbReference type="NCBI Taxonomy" id="796604"/>
    <lineage>
        <taxon>Eukaryota</taxon>
        <taxon>Fungi</taxon>
        <taxon>Dikarya</taxon>
        <taxon>Basidiomycota</taxon>
        <taxon>Pucciniomycotina</taxon>
        <taxon>Microbotryomycetes</taxon>
        <taxon>Microbotryales</taxon>
        <taxon>Microbotryaceae</taxon>
        <taxon>Microbotryum</taxon>
    </lineage>
</organism>
<accession>A0A2X0MK56</accession>
<evidence type="ECO:0000313" key="1">
    <source>
        <dbReference type="EMBL" id="SGZ20219.1"/>
    </source>
</evidence>
<dbReference type="Proteomes" id="UP000249464">
    <property type="component" value="Unassembled WGS sequence"/>
</dbReference>
<dbReference type="AlphaFoldDB" id="A0A2X0MK56"/>